<dbReference type="CDD" id="cd02968">
    <property type="entry name" value="SCO"/>
    <property type="match status" value="1"/>
</dbReference>
<feature type="domain" description="Thioredoxin" evidence="5">
    <location>
        <begin position="35"/>
        <end position="192"/>
    </location>
</feature>
<feature type="disulfide bond" description="Redox-active" evidence="4">
    <location>
        <begin position="72"/>
        <end position="76"/>
    </location>
</feature>
<keyword evidence="2 3" id="KW-0186">Copper</keyword>
<reference evidence="6 7" key="1">
    <citation type="submission" date="2019-07" db="EMBL/GenBank/DDBJ databases">
        <title>Whole genome shotgun sequence of Oceanithermus desulfurans NBRC 100063.</title>
        <authorList>
            <person name="Hosoyama A."/>
            <person name="Uohara A."/>
            <person name="Ohji S."/>
            <person name="Ichikawa N."/>
        </authorList>
    </citation>
    <scope>NUCLEOTIDE SEQUENCE [LARGE SCALE GENOMIC DNA]</scope>
    <source>
        <strain evidence="6 7">NBRC 100063</strain>
    </source>
</reference>
<comment type="caution">
    <text evidence="6">The sequence shown here is derived from an EMBL/GenBank/DDBJ whole genome shotgun (WGS) entry which is preliminary data.</text>
</comment>
<dbReference type="RefSeq" id="WP_147146624.1">
    <property type="nucleotide sequence ID" value="NZ_BJXN01000006.1"/>
</dbReference>
<dbReference type="AlphaFoldDB" id="A0A511RJ06"/>
<evidence type="ECO:0000256" key="3">
    <source>
        <dbReference type="PIRSR" id="PIRSR603782-1"/>
    </source>
</evidence>
<gene>
    <name evidence="6" type="ORF">ODE01S_10630</name>
</gene>
<dbReference type="Pfam" id="PF02630">
    <property type="entry name" value="SCO1-SenC"/>
    <property type="match status" value="1"/>
</dbReference>
<dbReference type="PANTHER" id="PTHR12151">
    <property type="entry name" value="ELECTRON TRANSPORT PROTIN SCO1/SENC FAMILY MEMBER"/>
    <property type="match status" value="1"/>
</dbReference>
<evidence type="ECO:0000256" key="2">
    <source>
        <dbReference type="ARBA" id="ARBA00023008"/>
    </source>
</evidence>
<proteinExistence type="inferred from homology"/>
<dbReference type="Gene3D" id="3.40.30.10">
    <property type="entry name" value="Glutaredoxin"/>
    <property type="match status" value="1"/>
</dbReference>
<comment type="similarity">
    <text evidence="1">Belongs to the SCO1/2 family.</text>
</comment>
<evidence type="ECO:0000313" key="7">
    <source>
        <dbReference type="Proteomes" id="UP000321827"/>
    </source>
</evidence>
<dbReference type="PANTHER" id="PTHR12151:SF25">
    <property type="entry name" value="LINALOOL DEHYDRATASE_ISOMERASE DOMAIN-CONTAINING PROTEIN"/>
    <property type="match status" value="1"/>
</dbReference>
<name>A0A511RJ06_9DEIN</name>
<feature type="binding site" evidence="3">
    <location>
        <position position="155"/>
    </location>
    <ligand>
        <name>Cu cation</name>
        <dbReference type="ChEBI" id="CHEBI:23378"/>
    </ligand>
</feature>
<dbReference type="GO" id="GO:0046872">
    <property type="term" value="F:metal ion binding"/>
    <property type="evidence" value="ECO:0007669"/>
    <property type="project" value="UniProtKB-KW"/>
</dbReference>
<dbReference type="EMBL" id="BJXN01000006">
    <property type="protein sequence ID" value="GEM89629.1"/>
    <property type="molecule type" value="Genomic_DNA"/>
</dbReference>
<dbReference type="InterPro" id="IPR003782">
    <property type="entry name" value="SCO1/SenC"/>
</dbReference>
<evidence type="ECO:0000256" key="1">
    <source>
        <dbReference type="ARBA" id="ARBA00010996"/>
    </source>
</evidence>
<sequence>MQRNLILVLLLLAALGTAWALWPRTAPLQLSGTVLKNPRPAPEFRLESASGPVSLADYRGKVVLVFFGYANCPDVCPLTLNHLAHIYRKLGEPEQLQVLAISIDPARDTPVAMDRYAKMFHPSFVGLSGPPKVIAKVAAGFFIYVRSDASGYIDHTSTVTLIDPEGRIRVLYGQQLVEDETAMLRDLRAILERKGRF</sequence>
<dbReference type="InterPro" id="IPR013766">
    <property type="entry name" value="Thioredoxin_domain"/>
</dbReference>
<feature type="binding site" evidence="3">
    <location>
        <position position="76"/>
    </location>
    <ligand>
        <name>Cu cation</name>
        <dbReference type="ChEBI" id="CHEBI:23378"/>
    </ligand>
</feature>
<evidence type="ECO:0000256" key="4">
    <source>
        <dbReference type="PIRSR" id="PIRSR603782-2"/>
    </source>
</evidence>
<evidence type="ECO:0000313" key="6">
    <source>
        <dbReference type="EMBL" id="GEM89629.1"/>
    </source>
</evidence>
<dbReference type="Proteomes" id="UP000321827">
    <property type="component" value="Unassembled WGS sequence"/>
</dbReference>
<accession>A0A511RJ06</accession>
<dbReference type="OrthoDB" id="9811998at2"/>
<keyword evidence="3" id="KW-0479">Metal-binding</keyword>
<dbReference type="InterPro" id="IPR036249">
    <property type="entry name" value="Thioredoxin-like_sf"/>
</dbReference>
<dbReference type="SUPFAM" id="SSF52833">
    <property type="entry name" value="Thioredoxin-like"/>
    <property type="match status" value="1"/>
</dbReference>
<keyword evidence="4" id="KW-1015">Disulfide bond</keyword>
<dbReference type="PROSITE" id="PS51352">
    <property type="entry name" value="THIOREDOXIN_2"/>
    <property type="match status" value="1"/>
</dbReference>
<protein>
    <submittedName>
        <fullName evidence="6">Electron transporter</fullName>
    </submittedName>
</protein>
<organism evidence="6 7">
    <name type="scientific">Oceanithermus desulfurans NBRC 100063</name>
    <dbReference type="NCBI Taxonomy" id="1227550"/>
    <lineage>
        <taxon>Bacteria</taxon>
        <taxon>Thermotogati</taxon>
        <taxon>Deinococcota</taxon>
        <taxon>Deinococci</taxon>
        <taxon>Thermales</taxon>
        <taxon>Thermaceae</taxon>
        <taxon>Oceanithermus</taxon>
    </lineage>
</organism>
<evidence type="ECO:0000259" key="5">
    <source>
        <dbReference type="PROSITE" id="PS51352"/>
    </source>
</evidence>
<feature type="binding site" evidence="3">
    <location>
        <position position="72"/>
    </location>
    <ligand>
        <name>Cu cation</name>
        <dbReference type="ChEBI" id="CHEBI:23378"/>
    </ligand>
</feature>